<reference evidence="1 4" key="2">
    <citation type="submission" date="2018-10" db="EMBL/GenBank/DDBJ databases">
        <title>Sequencing the genomes of 1000 actinobacteria strains.</title>
        <authorList>
            <person name="Klenk H.-P."/>
        </authorList>
    </citation>
    <scope>NUCLEOTIDE SEQUENCE [LARGE SCALE GENOMIC DNA]</scope>
    <source>
        <strain evidence="1 4">DSM 45119</strain>
    </source>
</reference>
<dbReference type="Proteomes" id="UP000199398">
    <property type="component" value="Unassembled WGS sequence"/>
</dbReference>
<evidence type="ECO:0000313" key="2">
    <source>
        <dbReference type="EMBL" id="SFN28585.1"/>
    </source>
</evidence>
<accession>A0A1I4XRV5</accession>
<evidence type="ECO:0000313" key="3">
    <source>
        <dbReference type="Proteomes" id="UP000199398"/>
    </source>
</evidence>
<dbReference type="EMBL" id="FOUP01000003">
    <property type="protein sequence ID" value="SFN28585.1"/>
    <property type="molecule type" value="Genomic_DNA"/>
</dbReference>
<protein>
    <submittedName>
        <fullName evidence="2">Uncharacterized protein</fullName>
    </submittedName>
</protein>
<sequence length="69" mass="7890">MTPQLFGLAEKTETGAPDPDRVRIWGMQLSDRAVMYWREEHRNQFAVFDDAASAESRFGTLFGLALVWV</sequence>
<evidence type="ECO:0000313" key="4">
    <source>
        <dbReference type="Proteomes" id="UP000270697"/>
    </source>
</evidence>
<dbReference type="OrthoDB" id="3697390at2"/>
<dbReference type="EMBL" id="RBXX01000002">
    <property type="protein sequence ID" value="RKT84622.1"/>
    <property type="molecule type" value="Genomic_DNA"/>
</dbReference>
<gene>
    <name evidence="1" type="ORF">ATL45_2946</name>
    <name evidence="2" type="ORF">SAMN05421805_103562</name>
</gene>
<dbReference type="STRING" id="455193.SAMN05421805_103562"/>
<dbReference type="RefSeq" id="WP_093151343.1">
    <property type="nucleotide sequence ID" value="NZ_FOUP01000003.1"/>
</dbReference>
<evidence type="ECO:0000313" key="1">
    <source>
        <dbReference type="EMBL" id="RKT84622.1"/>
    </source>
</evidence>
<proteinExistence type="predicted"/>
<name>A0A1I4XRV5_9PSEU</name>
<keyword evidence="4" id="KW-1185">Reference proteome</keyword>
<organism evidence="2 3">
    <name type="scientific">Saccharopolyspora antimicrobica</name>
    <dbReference type="NCBI Taxonomy" id="455193"/>
    <lineage>
        <taxon>Bacteria</taxon>
        <taxon>Bacillati</taxon>
        <taxon>Actinomycetota</taxon>
        <taxon>Actinomycetes</taxon>
        <taxon>Pseudonocardiales</taxon>
        <taxon>Pseudonocardiaceae</taxon>
        <taxon>Saccharopolyspora</taxon>
    </lineage>
</organism>
<dbReference type="AlphaFoldDB" id="A0A1I4XRV5"/>
<reference evidence="2 3" key="1">
    <citation type="submission" date="2016-10" db="EMBL/GenBank/DDBJ databases">
        <authorList>
            <person name="de Groot N.N."/>
        </authorList>
    </citation>
    <scope>NUCLEOTIDE SEQUENCE [LARGE SCALE GENOMIC DNA]</scope>
    <source>
        <strain evidence="2 3">CPCC 201259</strain>
    </source>
</reference>
<dbReference type="Proteomes" id="UP000270697">
    <property type="component" value="Unassembled WGS sequence"/>
</dbReference>